<dbReference type="EMBL" id="JAFBMS010000040">
    <property type="protein sequence ID" value="KAG9340711.1"/>
    <property type="molecule type" value="Genomic_DNA"/>
</dbReference>
<accession>A0A8T2NNQ5</accession>
<protein>
    <submittedName>
        <fullName evidence="1">Uncharacterized protein</fullName>
    </submittedName>
</protein>
<gene>
    <name evidence="1" type="ORF">JZ751_020301</name>
</gene>
<comment type="caution">
    <text evidence="1">The sequence shown here is derived from an EMBL/GenBank/DDBJ whole genome shotgun (WGS) entry which is preliminary data.</text>
</comment>
<evidence type="ECO:0000313" key="2">
    <source>
        <dbReference type="Proteomes" id="UP000824540"/>
    </source>
</evidence>
<proteinExistence type="predicted"/>
<evidence type="ECO:0000313" key="1">
    <source>
        <dbReference type="EMBL" id="KAG9340711.1"/>
    </source>
</evidence>
<sequence>MEGPASEFPLFPHPPASAMATTRAAGVTNYSSSASLRMPGRPVSSLRWSLSCF</sequence>
<keyword evidence="2" id="KW-1185">Reference proteome</keyword>
<dbReference type="Proteomes" id="UP000824540">
    <property type="component" value="Unassembled WGS sequence"/>
</dbReference>
<dbReference type="AlphaFoldDB" id="A0A8T2NNQ5"/>
<reference evidence="1" key="1">
    <citation type="thesis" date="2021" institute="BYU ScholarsArchive" country="Provo, UT, USA">
        <title>Applications of and Algorithms for Genome Assembly and Genomic Analyses with an Emphasis on Marine Teleosts.</title>
        <authorList>
            <person name="Pickett B.D."/>
        </authorList>
    </citation>
    <scope>NUCLEOTIDE SEQUENCE</scope>
    <source>
        <strain evidence="1">HI-2016</strain>
    </source>
</reference>
<organism evidence="1 2">
    <name type="scientific">Albula glossodonta</name>
    <name type="common">roundjaw bonefish</name>
    <dbReference type="NCBI Taxonomy" id="121402"/>
    <lineage>
        <taxon>Eukaryota</taxon>
        <taxon>Metazoa</taxon>
        <taxon>Chordata</taxon>
        <taxon>Craniata</taxon>
        <taxon>Vertebrata</taxon>
        <taxon>Euteleostomi</taxon>
        <taxon>Actinopterygii</taxon>
        <taxon>Neopterygii</taxon>
        <taxon>Teleostei</taxon>
        <taxon>Albuliformes</taxon>
        <taxon>Albulidae</taxon>
        <taxon>Albula</taxon>
    </lineage>
</organism>
<name>A0A8T2NNQ5_9TELE</name>